<keyword evidence="3" id="KW-1185">Reference proteome</keyword>
<dbReference type="Gene3D" id="3.30.1540.10">
    <property type="entry name" value="formyl-coa transferase, domain 3"/>
    <property type="match status" value="1"/>
</dbReference>
<dbReference type="InterPro" id="IPR044855">
    <property type="entry name" value="CoA-Trfase_III_dom3_sf"/>
</dbReference>
<evidence type="ECO:0000313" key="2">
    <source>
        <dbReference type="EMBL" id="TQM11236.1"/>
    </source>
</evidence>
<dbReference type="RefSeq" id="WP_170231398.1">
    <property type="nucleotide sequence ID" value="NZ_VFPA01000002.1"/>
</dbReference>
<accession>A0A543DPH9</accession>
<dbReference type="AlphaFoldDB" id="A0A543DPH9"/>
<evidence type="ECO:0000256" key="1">
    <source>
        <dbReference type="ARBA" id="ARBA00022679"/>
    </source>
</evidence>
<keyword evidence="1 2" id="KW-0808">Transferase</keyword>
<dbReference type="PANTHER" id="PTHR48207:SF3">
    <property type="entry name" value="SUCCINATE--HYDROXYMETHYLGLUTARATE COA-TRANSFERASE"/>
    <property type="match status" value="1"/>
</dbReference>
<comment type="caution">
    <text evidence="2">The sequence shown here is derived from an EMBL/GenBank/DDBJ whole genome shotgun (WGS) entry which is preliminary data.</text>
</comment>
<dbReference type="Gene3D" id="3.40.50.10540">
    <property type="entry name" value="Crotonobetainyl-coa:carnitine coa-transferase, domain 1"/>
    <property type="match status" value="1"/>
</dbReference>
<dbReference type="Proteomes" id="UP000315677">
    <property type="component" value="Unassembled WGS sequence"/>
</dbReference>
<sequence>MTGSLDGIKVLDLTMWAFCPAAGAVLASWGADVVHVENPRSPDPMRLFGGGNAEPGGAHWMFRHYNRGKRGIALDLADPIGQEVLLRLAAEADVFLTSFLPATRRKLGFDIDQIRKVNPRIVYAKGTGAGPRGPEAGRGGYDGASWWARGSLAHSAMTVTGIDFAPGMVGHGDGMSGLVLAGGICSALFQRERTGVAPVVDSSLLGTAMWFNGPAVISAKMPGEQRSFGERIPREHTAWSSGTYRTRDGRFIYLSLLGDADALWVDLCAHLGREDLADDPRFVHTADRRSNNLALMDEIDRIFSTRDYADWTTALNTTRGVWAGVQSTEEIHDDPQAIANRLIQEVDYPDGPLAMPTPPLMFDEDPGDIRRAPDFGEHTADVLAEAGYDDAEIARLRERGVVA</sequence>
<dbReference type="InterPro" id="IPR050483">
    <property type="entry name" value="CoA-transferase_III_domain"/>
</dbReference>
<dbReference type="SUPFAM" id="SSF89796">
    <property type="entry name" value="CoA-transferase family III (CaiB/BaiF)"/>
    <property type="match status" value="1"/>
</dbReference>
<dbReference type="PANTHER" id="PTHR48207">
    <property type="entry name" value="SUCCINATE--HYDROXYMETHYLGLUTARATE COA-TRANSFERASE"/>
    <property type="match status" value="1"/>
</dbReference>
<dbReference type="Pfam" id="PF02515">
    <property type="entry name" value="CoA_transf_3"/>
    <property type="match status" value="1"/>
</dbReference>
<dbReference type="InterPro" id="IPR003673">
    <property type="entry name" value="CoA-Trfase_fam_III"/>
</dbReference>
<evidence type="ECO:0000313" key="3">
    <source>
        <dbReference type="Proteomes" id="UP000315677"/>
    </source>
</evidence>
<reference evidence="2 3" key="1">
    <citation type="submission" date="2019-06" db="EMBL/GenBank/DDBJ databases">
        <title>Sequencing the genomes of 1000 actinobacteria strains.</title>
        <authorList>
            <person name="Klenk H.-P."/>
        </authorList>
    </citation>
    <scope>NUCLEOTIDE SEQUENCE [LARGE SCALE GENOMIC DNA]</scope>
    <source>
        <strain evidence="2 3">DSM 45301</strain>
    </source>
</reference>
<proteinExistence type="predicted"/>
<dbReference type="EMBL" id="VFPA01000002">
    <property type="protein sequence ID" value="TQM11236.1"/>
    <property type="molecule type" value="Genomic_DNA"/>
</dbReference>
<dbReference type="InterPro" id="IPR023606">
    <property type="entry name" value="CoA-Trfase_III_dom_1_sf"/>
</dbReference>
<protein>
    <submittedName>
        <fullName evidence="2">Crotonobetainyl-CoA:carnitine CoA-transferase CaiB-like acyl-CoA transferase</fullName>
    </submittedName>
</protein>
<organism evidence="2 3">
    <name type="scientific">Pseudonocardia kunmingensis</name>
    <dbReference type="NCBI Taxonomy" id="630975"/>
    <lineage>
        <taxon>Bacteria</taxon>
        <taxon>Bacillati</taxon>
        <taxon>Actinomycetota</taxon>
        <taxon>Actinomycetes</taxon>
        <taxon>Pseudonocardiales</taxon>
        <taxon>Pseudonocardiaceae</taxon>
        <taxon>Pseudonocardia</taxon>
    </lineage>
</organism>
<dbReference type="GO" id="GO:0008410">
    <property type="term" value="F:CoA-transferase activity"/>
    <property type="evidence" value="ECO:0007669"/>
    <property type="project" value="TreeGrafter"/>
</dbReference>
<name>A0A543DPH9_9PSEU</name>
<gene>
    <name evidence="2" type="ORF">FB558_3791</name>
</gene>